<organismHost>
    <name type="scientific">Tupaia belangeri</name>
    <name type="common">Common tree shrew</name>
    <name type="synonym">Tupaia glis belangeri</name>
    <dbReference type="NCBI Taxonomy" id="37347"/>
</organismHost>
<evidence type="ECO:0000313" key="1">
    <source>
        <dbReference type="EMBL" id="AAK57059.1"/>
    </source>
</evidence>
<proteinExistence type="predicted"/>
<dbReference type="GeneID" id="921189"/>
<keyword evidence="2" id="KW-1185">Reference proteome</keyword>
<dbReference type="RefSeq" id="NP_116364.1">
    <property type="nucleotide sequence ID" value="NC_002794.1"/>
</dbReference>
<accession>Q91TS8</accession>
<dbReference type="KEGG" id="vg:921189"/>
<sequence length="134" mass="15294">MCLEPWWTPPANNEWLDTGEIVTSPLMSVYDSTHAVLRRLWRDFSIELQYGSPPPVCGGVNLDGFYNRPRFTRVGISSLHRRFTYLALQRYYGYGSDTEWLAATSALVGRVSHNVDLNREQLRSVLATLNLSTL</sequence>
<reference evidence="1 2" key="1">
    <citation type="journal article" date="2001" name="J. Virol.">
        <title>Analysis and characterization of the complete genome of tupaia (tree shrew) herpesvirus.</title>
        <authorList>
            <person name="Bahr U."/>
            <person name="Darai G."/>
        </authorList>
    </citation>
    <scope>NUCLEOTIDE SEQUENCE [LARGE SCALE GENOMIC DNA]</scope>
    <source>
        <strain evidence="1">2</strain>
    </source>
</reference>
<dbReference type="EMBL" id="AF281817">
    <property type="protein sequence ID" value="AAK57059.1"/>
    <property type="molecule type" value="Genomic_DNA"/>
</dbReference>
<dbReference type="Proteomes" id="UP000137095">
    <property type="component" value="Segment"/>
</dbReference>
<organism evidence="1 2">
    <name type="scientific">Tupaiid herpesvirus 1 (strain 1)</name>
    <name type="common">TuHV-1</name>
    <name type="synonym">Herpesvirus tupaia (strain 1)</name>
    <dbReference type="NCBI Taxonomy" id="10397"/>
    <lineage>
        <taxon>Viruses</taxon>
        <taxon>Duplodnaviria</taxon>
        <taxon>Heunggongvirae</taxon>
        <taxon>Peploviricota</taxon>
        <taxon>Herviviricetes</taxon>
        <taxon>Herpesvirales</taxon>
        <taxon>Orthoherpesviridae</taxon>
        <taxon>Betaherpesvirinae</taxon>
        <taxon>Quwivirus</taxon>
        <taxon>Quwivirus tupaiidbeta1</taxon>
    </lineage>
</organism>
<name>Q91TS8_TUHV1</name>
<protein>
    <submittedName>
        <fullName evidence="1">T22.11</fullName>
    </submittedName>
</protein>
<evidence type="ECO:0000313" key="2">
    <source>
        <dbReference type="Proteomes" id="UP000137095"/>
    </source>
</evidence>